<dbReference type="AlphaFoldDB" id="A0A142VTW1"/>
<reference evidence="3" key="1">
    <citation type="submission" date="2015-11" db="EMBL/GenBank/DDBJ databases">
        <title>Complete genome sequence of a polyethylene glycol-degrading strain Sphingopyxis terrae strain 203-1 (NBRC 15098).</title>
        <authorList>
            <person name="Yoshiyuki O."/>
            <person name="Shouta N."/>
            <person name="Nagata Y."/>
            <person name="Numata M."/>
            <person name="Tsuchikane K."/>
            <person name="Hosoyama A."/>
            <person name="Yamazoe A."/>
            <person name="Tsuda M."/>
            <person name="Fujita N."/>
            <person name="Kawai F."/>
        </authorList>
    </citation>
    <scope>NUCLEOTIDE SEQUENCE [LARGE SCALE GENOMIC DNA]</scope>
    <source>
        <strain evidence="3">203-1</strain>
    </source>
</reference>
<sequence length="125" mass="13798">MADSHRGGGALEGMLPAQRMAALVEHLQSDTLYADEYARFVGGMAFATEQKFPHFRKPSGRWSGFAGRYRPNRVGTGVFPCGSCGSQKMPNEIRSLHPMAAKRGRNRQPRLPDDAILVEPGYPHN</sequence>
<evidence type="ECO:0000256" key="1">
    <source>
        <dbReference type="SAM" id="MobiDB-lite"/>
    </source>
</evidence>
<dbReference type="KEGG" id="ster:AOA14_01130"/>
<name>A0A142VTW1_9SPHN</name>
<accession>A0A142VTW1</accession>
<gene>
    <name evidence="2" type="ORF">AOA14_01130</name>
</gene>
<reference evidence="2 3" key="2">
    <citation type="journal article" date="2016" name="Genome Announc.">
        <title>Complete Genome Sequence of Sphingopyxis terrae Strain 203-1 (NBRC 111660), a Polyethylene Glycol Degrader.</title>
        <authorList>
            <person name="Ohtsubo Y."/>
            <person name="Nonoyama S."/>
            <person name="Nagata Y."/>
            <person name="Numata M."/>
            <person name="Tsuchikane K."/>
            <person name="Hosoyama A."/>
            <person name="Yamazoe A."/>
            <person name="Tsuda M."/>
            <person name="Fujita N."/>
            <person name="Kawai F."/>
        </authorList>
    </citation>
    <scope>NUCLEOTIDE SEQUENCE [LARGE SCALE GENOMIC DNA]</scope>
    <source>
        <strain evidence="2 3">203-1</strain>
    </source>
</reference>
<protein>
    <submittedName>
        <fullName evidence="2">Uncharacterized protein</fullName>
    </submittedName>
</protein>
<organism evidence="2 3">
    <name type="scientific">Sphingopyxis terrae subsp. terrae NBRC 15098</name>
    <dbReference type="NCBI Taxonomy" id="1219058"/>
    <lineage>
        <taxon>Bacteria</taxon>
        <taxon>Pseudomonadati</taxon>
        <taxon>Pseudomonadota</taxon>
        <taxon>Alphaproteobacteria</taxon>
        <taxon>Sphingomonadales</taxon>
        <taxon>Sphingomonadaceae</taxon>
        <taxon>Sphingopyxis</taxon>
    </lineage>
</organism>
<dbReference type="EMBL" id="CP013342">
    <property type="protein sequence ID" value="AMU93204.1"/>
    <property type="molecule type" value="Genomic_DNA"/>
</dbReference>
<proteinExistence type="predicted"/>
<feature type="region of interest" description="Disordered" evidence="1">
    <location>
        <begin position="101"/>
        <end position="125"/>
    </location>
</feature>
<evidence type="ECO:0000313" key="2">
    <source>
        <dbReference type="EMBL" id="AMU93204.1"/>
    </source>
</evidence>
<dbReference type="Proteomes" id="UP000076234">
    <property type="component" value="Chromosome"/>
</dbReference>
<evidence type="ECO:0000313" key="3">
    <source>
        <dbReference type="Proteomes" id="UP000076234"/>
    </source>
</evidence>